<accession>A0A0D0DSD3</accession>
<evidence type="ECO:0000313" key="2">
    <source>
        <dbReference type="EMBL" id="KIK90971.1"/>
    </source>
</evidence>
<proteinExistence type="predicted"/>
<reference evidence="3" key="2">
    <citation type="submission" date="2015-01" db="EMBL/GenBank/DDBJ databases">
        <title>Evolutionary Origins and Diversification of the Mycorrhizal Mutualists.</title>
        <authorList>
            <consortium name="DOE Joint Genome Institute"/>
            <consortium name="Mycorrhizal Genomics Consortium"/>
            <person name="Kohler A."/>
            <person name="Kuo A."/>
            <person name="Nagy L.G."/>
            <person name="Floudas D."/>
            <person name="Copeland A."/>
            <person name="Barry K.W."/>
            <person name="Cichocki N."/>
            <person name="Veneault-Fourrey C."/>
            <person name="LaButti K."/>
            <person name="Lindquist E.A."/>
            <person name="Lipzen A."/>
            <person name="Lundell T."/>
            <person name="Morin E."/>
            <person name="Murat C."/>
            <person name="Riley R."/>
            <person name="Ohm R."/>
            <person name="Sun H."/>
            <person name="Tunlid A."/>
            <person name="Henrissat B."/>
            <person name="Grigoriev I.V."/>
            <person name="Hibbett D.S."/>
            <person name="Martin F."/>
        </authorList>
    </citation>
    <scope>NUCLEOTIDE SEQUENCE [LARGE SCALE GENOMIC DNA]</scope>
    <source>
        <strain evidence="3">Ve08.2h10</strain>
    </source>
</reference>
<sequence>MLSKAKGLNIFYATEAASTGSSSAAVDGSGSDGGGEHQEDTGLPVPVSEQSHDVEMLTPMAFPGPPLLQPSPINAFSLSALPPTPTSFAPHSAPSSYISSLASSIKPSSSISNNHPASIKCKVADDDNSSTVSAVSAVPASAVSDGTTASKTSSSQKWHVGGLPGALEGIKDEISNLNLMFHQNNQIMECFQTVPLPWAPPVAIINQPTLPPNPVMRKTLATTSLLAMEQDNLSPDDIVTIMDFFCTDVSYADTYLVLADPQAVSSIFHSWLRKRPEDAAKQQ</sequence>
<evidence type="ECO:0000313" key="3">
    <source>
        <dbReference type="Proteomes" id="UP000054538"/>
    </source>
</evidence>
<dbReference type="Proteomes" id="UP000054538">
    <property type="component" value="Unassembled WGS sequence"/>
</dbReference>
<dbReference type="OrthoDB" id="2712449at2759"/>
<gene>
    <name evidence="2" type="ORF">PAXRUDRAFT_14047</name>
</gene>
<feature type="region of interest" description="Disordered" evidence="1">
    <location>
        <begin position="21"/>
        <end position="46"/>
    </location>
</feature>
<keyword evidence="3" id="KW-1185">Reference proteome</keyword>
<name>A0A0D0DSD3_9AGAM</name>
<dbReference type="AlphaFoldDB" id="A0A0D0DSD3"/>
<evidence type="ECO:0000256" key="1">
    <source>
        <dbReference type="SAM" id="MobiDB-lite"/>
    </source>
</evidence>
<dbReference type="HOGENOM" id="CLU_983871_0_0_1"/>
<reference evidence="2 3" key="1">
    <citation type="submission" date="2014-04" db="EMBL/GenBank/DDBJ databases">
        <authorList>
            <consortium name="DOE Joint Genome Institute"/>
            <person name="Kuo A."/>
            <person name="Kohler A."/>
            <person name="Jargeat P."/>
            <person name="Nagy L.G."/>
            <person name="Floudas D."/>
            <person name="Copeland A."/>
            <person name="Barry K.W."/>
            <person name="Cichocki N."/>
            <person name="Veneault-Fourrey C."/>
            <person name="LaButti K."/>
            <person name="Lindquist E.A."/>
            <person name="Lipzen A."/>
            <person name="Lundell T."/>
            <person name="Morin E."/>
            <person name="Murat C."/>
            <person name="Sun H."/>
            <person name="Tunlid A."/>
            <person name="Henrissat B."/>
            <person name="Grigoriev I.V."/>
            <person name="Hibbett D.S."/>
            <person name="Martin F."/>
            <person name="Nordberg H.P."/>
            <person name="Cantor M.N."/>
            <person name="Hua S.X."/>
        </authorList>
    </citation>
    <scope>NUCLEOTIDE SEQUENCE [LARGE SCALE GENOMIC DNA]</scope>
    <source>
        <strain evidence="2 3">Ve08.2h10</strain>
    </source>
</reference>
<protein>
    <submittedName>
        <fullName evidence="2">Uncharacterized protein</fullName>
    </submittedName>
</protein>
<dbReference type="InParanoid" id="A0A0D0DSD3"/>
<organism evidence="2 3">
    <name type="scientific">Paxillus rubicundulus Ve08.2h10</name>
    <dbReference type="NCBI Taxonomy" id="930991"/>
    <lineage>
        <taxon>Eukaryota</taxon>
        <taxon>Fungi</taxon>
        <taxon>Dikarya</taxon>
        <taxon>Basidiomycota</taxon>
        <taxon>Agaricomycotina</taxon>
        <taxon>Agaricomycetes</taxon>
        <taxon>Agaricomycetidae</taxon>
        <taxon>Boletales</taxon>
        <taxon>Paxilineae</taxon>
        <taxon>Paxillaceae</taxon>
        <taxon>Paxillus</taxon>
    </lineage>
</organism>
<dbReference type="EMBL" id="KN825445">
    <property type="protein sequence ID" value="KIK90971.1"/>
    <property type="molecule type" value="Genomic_DNA"/>
</dbReference>